<reference evidence="4 5" key="1">
    <citation type="submission" date="2021-07" db="EMBL/GenBank/DDBJ databases">
        <title>The Aristolochia fimbriata genome: insights into angiosperm evolution, floral development and chemical biosynthesis.</title>
        <authorList>
            <person name="Jiao Y."/>
        </authorList>
    </citation>
    <scope>NUCLEOTIDE SEQUENCE [LARGE SCALE GENOMIC DNA]</scope>
    <source>
        <strain evidence="4">IBCAS-2021</strain>
        <tissue evidence="4">Leaf</tissue>
    </source>
</reference>
<keyword evidence="5" id="KW-1185">Reference proteome</keyword>
<evidence type="ECO:0000256" key="2">
    <source>
        <dbReference type="SAM" id="MobiDB-lite"/>
    </source>
</evidence>
<feature type="domain" description="FAS1" evidence="3">
    <location>
        <begin position="128"/>
        <end position="224"/>
    </location>
</feature>
<dbReference type="PANTHER" id="PTHR36069">
    <property type="entry name" value="EXPRESSED PROTEIN-RELATED"/>
    <property type="match status" value="1"/>
</dbReference>
<dbReference type="InterPro" id="IPR053339">
    <property type="entry name" value="FAS1_domain_protein"/>
</dbReference>
<proteinExistence type="inferred from homology"/>
<dbReference type="AlphaFoldDB" id="A0AAV7E6R7"/>
<comment type="similarity">
    <text evidence="1">Belongs to the fasciclin-like AGP family.</text>
</comment>
<accession>A0AAV7E6R7</accession>
<protein>
    <recommendedName>
        <fullName evidence="3">FAS1 domain-containing protein</fullName>
    </recommendedName>
</protein>
<evidence type="ECO:0000259" key="3">
    <source>
        <dbReference type="SMART" id="SM00554"/>
    </source>
</evidence>
<name>A0AAV7E6R7_ARIFI</name>
<dbReference type="SMART" id="SM00554">
    <property type="entry name" value="FAS1"/>
    <property type="match status" value="1"/>
</dbReference>
<dbReference type="Proteomes" id="UP000825729">
    <property type="component" value="Unassembled WGS sequence"/>
</dbReference>
<evidence type="ECO:0000313" key="4">
    <source>
        <dbReference type="EMBL" id="KAG9443521.1"/>
    </source>
</evidence>
<organism evidence="4 5">
    <name type="scientific">Aristolochia fimbriata</name>
    <name type="common">White veined hardy Dutchman's pipe vine</name>
    <dbReference type="NCBI Taxonomy" id="158543"/>
    <lineage>
        <taxon>Eukaryota</taxon>
        <taxon>Viridiplantae</taxon>
        <taxon>Streptophyta</taxon>
        <taxon>Embryophyta</taxon>
        <taxon>Tracheophyta</taxon>
        <taxon>Spermatophyta</taxon>
        <taxon>Magnoliopsida</taxon>
        <taxon>Magnoliidae</taxon>
        <taxon>Piperales</taxon>
        <taxon>Aristolochiaceae</taxon>
        <taxon>Aristolochia</taxon>
    </lineage>
</organism>
<dbReference type="InterPro" id="IPR036378">
    <property type="entry name" value="FAS1_dom_sf"/>
</dbReference>
<feature type="region of interest" description="Disordered" evidence="2">
    <location>
        <begin position="254"/>
        <end position="274"/>
    </location>
</feature>
<dbReference type="SUPFAM" id="SSF82153">
    <property type="entry name" value="FAS1 domain"/>
    <property type="match status" value="1"/>
</dbReference>
<dbReference type="EMBL" id="JAINDJ010000006">
    <property type="protein sequence ID" value="KAG9443521.1"/>
    <property type="molecule type" value="Genomic_DNA"/>
</dbReference>
<dbReference type="PANTHER" id="PTHR36069:SF4">
    <property type="entry name" value="FASCICLIN-LIKE ARABINOGALACTAN FAMILY PROTEIN"/>
    <property type="match status" value="1"/>
</dbReference>
<evidence type="ECO:0000313" key="5">
    <source>
        <dbReference type="Proteomes" id="UP000825729"/>
    </source>
</evidence>
<comment type="caution">
    <text evidence="4">The sequence shown here is derived from an EMBL/GenBank/DDBJ whole genome shotgun (WGS) entry which is preliminary data.</text>
</comment>
<evidence type="ECO:0000256" key="1">
    <source>
        <dbReference type="ARBA" id="ARBA00007843"/>
    </source>
</evidence>
<dbReference type="InterPro" id="IPR000782">
    <property type="entry name" value="FAS1_domain"/>
</dbReference>
<gene>
    <name evidence="4" type="ORF">H6P81_014861</name>
</gene>
<sequence length="315" mass="34481">MTLHLLHELPNLSTDLQNYVASEKKVPSLSPCQRGKRTNCIEAQNNKAPKYSSFRHNFILAEMWNSVSDMGLSVLLLLALFQLAQSQSISAPAGINEMESAMEDLRSRSYDGFVILLKMINHTSTGVTFLVPMDKVLSQHAISPLNLRQFVLHHRIGKPLPFKNLMNFPTGTQIPSGLPNQMFTIVNGGRRNFSVNNAKIIAPNMCRSPLIKCHGIDAVISFDHQAIPPPSALAPSPALLPLLNLSKNVSDDIHRQEPWSSSTDMEEASAGNDATQDTLLDQKSSSGVHGMAVSTNNHLAILLSGLSLLLFTVNI</sequence>